<organism evidence="8 9">
    <name type="scientific">Vibrio albus</name>
    <dbReference type="NCBI Taxonomy" id="2200953"/>
    <lineage>
        <taxon>Bacteria</taxon>
        <taxon>Pseudomonadati</taxon>
        <taxon>Pseudomonadota</taxon>
        <taxon>Gammaproteobacteria</taxon>
        <taxon>Vibrionales</taxon>
        <taxon>Vibrionaceae</taxon>
        <taxon>Vibrio</taxon>
    </lineage>
</organism>
<dbReference type="Gene3D" id="1.20.1600.10">
    <property type="entry name" value="Outer membrane efflux proteins (OEP)"/>
    <property type="match status" value="1"/>
</dbReference>
<keyword evidence="9" id="KW-1185">Reference proteome</keyword>
<evidence type="ECO:0000256" key="1">
    <source>
        <dbReference type="ARBA" id="ARBA00004442"/>
    </source>
</evidence>
<dbReference type="InterPro" id="IPR051906">
    <property type="entry name" value="TolC-like"/>
</dbReference>
<dbReference type="OrthoDB" id="5780445at2"/>
<keyword evidence="6" id="KW-0472">Membrane</keyword>
<dbReference type="GO" id="GO:0009279">
    <property type="term" value="C:cell outer membrane"/>
    <property type="evidence" value="ECO:0007669"/>
    <property type="project" value="UniProtKB-SubCell"/>
</dbReference>
<evidence type="ECO:0000313" key="8">
    <source>
        <dbReference type="EMBL" id="PWI34211.1"/>
    </source>
</evidence>
<dbReference type="InterPro" id="IPR003423">
    <property type="entry name" value="OMP_efflux"/>
</dbReference>
<dbReference type="GO" id="GO:0015562">
    <property type="term" value="F:efflux transmembrane transporter activity"/>
    <property type="evidence" value="ECO:0007669"/>
    <property type="project" value="InterPro"/>
</dbReference>
<dbReference type="AlphaFoldDB" id="A0A2U3BBP1"/>
<dbReference type="Pfam" id="PF02321">
    <property type="entry name" value="OEP"/>
    <property type="match status" value="2"/>
</dbReference>
<proteinExistence type="inferred from homology"/>
<name>A0A2U3BBP1_9VIBR</name>
<evidence type="ECO:0000256" key="4">
    <source>
        <dbReference type="ARBA" id="ARBA00022452"/>
    </source>
</evidence>
<keyword evidence="7" id="KW-0998">Cell outer membrane</keyword>
<dbReference type="PANTHER" id="PTHR30026:SF5">
    <property type="entry name" value="ABC-TYPE EFFLUX SYSTEM SECRETIN COMPONENT"/>
    <property type="match status" value="1"/>
</dbReference>
<dbReference type="GO" id="GO:0015288">
    <property type="term" value="F:porin activity"/>
    <property type="evidence" value="ECO:0007669"/>
    <property type="project" value="TreeGrafter"/>
</dbReference>
<dbReference type="PANTHER" id="PTHR30026">
    <property type="entry name" value="OUTER MEMBRANE PROTEIN TOLC"/>
    <property type="match status" value="1"/>
</dbReference>
<evidence type="ECO:0000256" key="6">
    <source>
        <dbReference type="ARBA" id="ARBA00023136"/>
    </source>
</evidence>
<evidence type="ECO:0000256" key="3">
    <source>
        <dbReference type="ARBA" id="ARBA00022448"/>
    </source>
</evidence>
<evidence type="ECO:0000256" key="7">
    <source>
        <dbReference type="ARBA" id="ARBA00023237"/>
    </source>
</evidence>
<dbReference type="Proteomes" id="UP000245362">
    <property type="component" value="Unassembled WGS sequence"/>
</dbReference>
<dbReference type="EMBL" id="QFWT01000003">
    <property type="protein sequence ID" value="PWI34211.1"/>
    <property type="molecule type" value="Genomic_DNA"/>
</dbReference>
<keyword evidence="3" id="KW-0813">Transport</keyword>
<evidence type="ECO:0008006" key="10">
    <source>
        <dbReference type="Google" id="ProtNLM"/>
    </source>
</evidence>
<protein>
    <recommendedName>
        <fullName evidence="10">TolC family protein</fullName>
    </recommendedName>
</protein>
<gene>
    <name evidence="8" type="ORF">DI392_08010</name>
</gene>
<accession>A0A2U3BBP1</accession>
<evidence type="ECO:0000256" key="2">
    <source>
        <dbReference type="ARBA" id="ARBA00007613"/>
    </source>
</evidence>
<dbReference type="RefSeq" id="WP_109319463.1">
    <property type="nucleotide sequence ID" value="NZ_QFWT01000003.1"/>
</dbReference>
<comment type="subcellular location">
    <subcellularLocation>
        <location evidence="1">Cell outer membrane</location>
    </subcellularLocation>
</comment>
<evidence type="ECO:0000313" key="9">
    <source>
        <dbReference type="Proteomes" id="UP000245362"/>
    </source>
</evidence>
<comment type="similarity">
    <text evidence="2">Belongs to the outer membrane factor (OMF) (TC 1.B.17) family.</text>
</comment>
<keyword evidence="4" id="KW-1134">Transmembrane beta strand</keyword>
<keyword evidence="5" id="KW-0812">Transmembrane</keyword>
<evidence type="ECO:0000256" key="5">
    <source>
        <dbReference type="ARBA" id="ARBA00022692"/>
    </source>
</evidence>
<sequence length="482" mass="53190">MAKNSRIIVSSILGWVISIPAFSQNLHFNEAWDILQTKNSSLAAQRANVERYQQLEQAKSALDYPSITLGATYTRLDDDVTLSADDLVDSLDDSTKAALPNLISSLSSTSLGPAITGLSSLNPTSTIAEKDMVNSSIRAIWPIFTGGRITAAQDIAQGQTEEAEAQLRMETQARYEDLTKYYFSVVLAKQILNTRITVEQGLTQHKKSAMKLEQQGQIAKVERLQAEASLMKAIVDRKKAERDLTIASAALTKVLNQKEPIRPQTSLFINHKLPPLSAFTDQTLATHPGLTLLNAKEKQAKNLLKAEMGSYYPEVYLYGNYTLYEEDTLASKLVPDWMVGIGVNISLVDNQGRSEKAAAAKHAIIQVSNTRQQAIKDLTVLVEKTYAEAQQAIEEADGLNTSLDLAGENLKLRKMAFSQGLATSLDVVDAELYLASIRTQQQVAKFNYVIALNRLLALSSEMNTFIHYEYTSANPTHQESEK</sequence>
<dbReference type="SUPFAM" id="SSF56954">
    <property type="entry name" value="Outer membrane efflux proteins (OEP)"/>
    <property type="match status" value="1"/>
</dbReference>
<reference evidence="8 9" key="1">
    <citation type="submission" date="2018-05" db="EMBL/GenBank/DDBJ databases">
        <title>Vibrio limimaris sp. nov., isolated from marine sediment.</title>
        <authorList>
            <person name="Li C.-M."/>
        </authorList>
    </citation>
    <scope>NUCLEOTIDE SEQUENCE [LARGE SCALE GENOMIC DNA]</scope>
    <source>
        <strain evidence="8 9">E4404</strain>
    </source>
</reference>
<comment type="caution">
    <text evidence="8">The sequence shown here is derived from an EMBL/GenBank/DDBJ whole genome shotgun (WGS) entry which is preliminary data.</text>
</comment>
<dbReference type="GO" id="GO:1990281">
    <property type="term" value="C:efflux pump complex"/>
    <property type="evidence" value="ECO:0007669"/>
    <property type="project" value="TreeGrafter"/>
</dbReference>